<dbReference type="RefSeq" id="WP_091401240.1">
    <property type="nucleotide sequence ID" value="NZ_FNQY01000035.1"/>
</dbReference>
<dbReference type="STRING" id="551991.SAMN05192529_1356"/>
<sequence length="257" mass="29118">MKIALFSDIHANLPALQACLEDIDAKQPDAIYCLGDLVGYNIWPNEVTNIIRNRGIPTIAGNYDFGIGRVSNDCGCAYKTDEEKHMGKVSIALTNELIKDAERKYLRTLPAHIRLEFQLNNDKLNLLLVHGSPRRINEYLFEDREEKSMLRIMEQADADIMCFGHTHKPYHRILNSGTAGQDHFRHAVNIGSVGKPKDGDPRGCYVLLHINEQSAISVKESIQVEFIRFQYDVEKAAKAVEESILPDRYAESLRNAH</sequence>
<dbReference type="PANTHER" id="PTHR42850">
    <property type="entry name" value="METALLOPHOSPHOESTERASE"/>
    <property type="match status" value="1"/>
</dbReference>
<gene>
    <name evidence="3" type="ORF">SAMN05192529_1356</name>
</gene>
<dbReference type="CDD" id="cd00838">
    <property type="entry name" value="MPP_superfamily"/>
    <property type="match status" value="1"/>
</dbReference>
<dbReference type="AlphaFoldDB" id="A0A1H4CQT3"/>
<evidence type="ECO:0000256" key="1">
    <source>
        <dbReference type="ARBA" id="ARBA00008950"/>
    </source>
</evidence>
<reference evidence="3 4" key="1">
    <citation type="submission" date="2016-10" db="EMBL/GenBank/DDBJ databases">
        <authorList>
            <person name="de Groot N.N."/>
        </authorList>
    </citation>
    <scope>NUCLEOTIDE SEQUENCE [LARGE SCALE GENOMIC DNA]</scope>
    <source>
        <strain evidence="3 4">Vu-144</strain>
    </source>
</reference>
<dbReference type="InterPro" id="IPR029052">
    <property type="entry name" value="Metallo-depent_PP-like"/>
</dbReference>
<dbReference type="PROSITE" id="PS51257">
    <property type="entry name" value="PROKAR_LIPOPROTEIN"/>
    <property type="match status" value="1"/>
</dbReference>
<protein>
    <submittedName>
        <fullName evidence="3">Predicted phosphodiesterase</fullName>
    </submittedName>
</protein>
<keyword evidence="4" id="KW-1185">Reference proteome</keyword>
<comment type="similarity">
    <text evidence="1">Belongs to the metallophosphoesterase superfamily. YfcE family.</text>
</comment>
<dbReference type="SUPFAM" id="SSF56300">
    <property type="entry name" value="Metallo-dependent phosphatases"/>
    <property type="match status" value="1"/>
</dbReference>
<accession>A0A1H4CQT3</accession>
<dbReference type="InterPro" id="IPR011152">
    <property type="entry name" value="Pesterase_MJ0912"/>
</dbReference>
<dbReference type="PANTHER" id="PTHR42850:SF2">
    <property type="entry name" value="BLL5683 PROTEIN"/>
    <property type="match status" value="1"/>
</dbReference>
<organism evidence="3 4">
    <name type="scientific">Arachidicoccus rhizosphaerae</name>
    <dbReference type="NCBI Taxonomy" id="551991"/>
    <lineage>
        <taxon>Bacteria</taxon>
        <taxon>Pseudomonadati</taxon>
        <taxon>Bacteroidota</taxon>
        <taxon>Chitinophagia</taxon>
        <taxon>Chitinophagales</taxon>
        <taxon>Chitinophagaceae</taxon>
        <taxon>Arachidicoccus</taxon>
    </lineage>
</organism>
<evidence type="ECO:0000313" key="4">
    <source>
        <dbReference type="Proteomes" id="UP000199041"/>
    </source>
</evidence>
<dbReference type="GO" id="GO:0016791">
    <property type="term" value="F:phosphatase activity"/>
    <property type="evidence" value="ECO:0007669"/>
    <property type="project" value="TreeGrafter"/>
</dbReference>
<evidence type="ECO:0000313" key="3">
    <source>
        <dbReference type="EMBL" id="SEA62741.1"/>
    </source>
</evidence>
<feature type="domain" description="Calcineurin-like phosphoesterase" evidence="2">
    <location>
        <begin position="1"/>
        <end position="212"/>
    </location>
</feature>
<name>A0A1H4CQT3_9BACT</name>
<proteinExistence type="inferred from homology"/>
<dbReference type="GO" id="GO:0005737">
    <property type="term" value="C:cytoplasm"/>
    <property type="evidence" value="ECO:0007669"/>
    <property type="project" value="TreeGrafter"/>
</dbReference>
<dbReference type="Proteomes" id="UP000199041">
    <property type="component" value="Unassembled WGS sequence"/>
</dbReference>
<dbReference type="Gene3D" id="3.60.21.10">
    <property type="match status" value="1"/>
</dbReference>
<dbReference type="OrthoDB" id="9813918at2"/>
<evidence type="ECO:0000259" key="2">
    <source>
        <dbReference type="Pfam" id="PF12850"/>
    </source>
</evidence>
<dbReference type="EMBL" id="FNQY01000035">
    <property type="protein sequence ID" value="SEA62741.1"/>
    <property type="molecule type" value="Genomic_DNA"/>
</dbReference>
<dbReference type="PIRSF" id="PIRSF000883">
    <property type="entry name" value="Pesterase_MJ0912"/>
    <property type="match status" value="1"/>
</dbReference>
<dbReference type="Pfam" id="PF12850">
    <property type="entry name" value="Metallophos_2"/>
    <property type="match status" value="1"/>
</dbReference>
<dbReference type="InterPro" id="IPR024654">
    <property type="entry name" value="Calcineurin-like_PHP_lpxH"/>
</dbReference>
<dbReference type="InterPro" id="IPR050126">
    <property type="entry name" value="Ap4A_hydrolase"/>
</dbReference>